<dbReference type="Pfam" id="PF00173">
    <property type="entry name" value="Cyt-b5"/>
    <property type="match status" value="1"/>
</dbReference>
<dbReference type="GO" id="GO:0006790">
    <property type="term" value="P:sulfur compound metabolic process"/>
    <property type="evidence" value="ECO:0007669"/>
    <property type="project" value="TreeGrafter"/>
</dbReference>
<evidence type="ECO:0000256" key="14">
    <source>
        <dbReference type="ARBA" id="ARBA00049155"/>
    </source>
</evidence>
<evidence type="ECO:0000313" key="17">
    <source>
        <dbReference type="Proteomes" id="UP000593566"/>
    </source>
</evidence>
<dbReference type="GO" id="GO:0043546">
    <property type="term" value="F:molybdopterin cofactor binding"/>
    <property type="evidence" value="ECO:0007669"/>
    <property type="project" value="TreeGrafter"/>
</dbReference>
<dbReference type="InterPro" id="IPR014756">
    <property type="entry name" value="Ig_E-set"/>
</dbReference>
<dbReference type="InterPro" id="IPR036374">
    <property type="entry name" value="OxRdtase_Mopterin-bd_sf"/>
</dbReference>
<dbReference type="Gene3D" id="2.60.40.650">
    <property type="match status" value="1"/>
</dbReference>
<name>A0A8H6CPW2_9LECA</name>
<dbReference type="SMART" id="SM01117">
    <property type="entry name" value="Cyt-b5"/>
    <property type="match status" value="1"/>
</dbReference>
<evidence type="ECO:0000313" key="16">
    <source>
        <dbReference type="EMBL" id="KAF6227363.1"/>
    </source>
</evidence>
<dbReference type="EC" id="1.7.1.3" evidence="6"/>
<dbReference type="Gene3D" id="3.10.120.10">
    <property type="entry name" value="Cytochrome b5-like heme/steroid binding domain"/>
    <property type="match status" value="1"/>
</dbReference>
<protein>
    <recommendedName>
        <fullName evidence="7">Nitrate reductase [NADPH]</fullName>
        <ecNumber evidence="6">1.7.1.3</ecNumber>
        <ecNumber evidence="5">1.8.3.1</ecNumber>
    </recommendedName>
</protein>
<dbReference type="GO" id="GO:0005758">
    <property type="term" value="C:mitochondrial intermembrane space"/>
    <property type="evidence" value="ECO:0007669"/>
    <property type="project" value="UniProtKB-SubCell"/>
</dbReference>
<sequence length="561" mass="62670">MKQRLHVVVTTIIRRNVYYGAARNLSSCGHPKPLSHAYSTAVKPLKTSSLVTKSACASAAILAGTIAFCLINAPIAHAEVPISHTPGRRKIRLAEVQKHGRDAETKWVTRGARVYDITDWIPGHPGGEVILRAVGGPVDQYWSIFTVHMKQEVYDILESYYIGDIDPGDLVDGQVPVEDLHDPFENDPRRDKRLHVHTSRPCNAETPTEGLGAFVTPNDIFYVRNHMWVPSTSESDHKIVVELPNGEEKEYSLKDLKDNFESTTVTATLQCSGNRRKNMTQESRSTKGLQWNVGGISTSEWTGVRLRDVLADAGFPVDEYPDEVRHAQFMGAEAYGASIPIDKAVDRRGDVLLAYEMNGKPLPPDHGYPLRVLVPGTVAARSVKWVNRIVLSEDESSSEWQQRDYKCFGPNVGGNPDWGTAPAIQEMPVQSAITSLRDLSPHSQADRKYLRLYGLEEDSVAVEGYSFSGGGRRIVRVDVSADNGRTWHQAELLSDKGKGAKAWAWTRWRWVVPRQQAGRCFVVKAVDEAYNTQPNDYDSNYNFRGHLTSSWHRVGYRPPDV</sequence>
<keyword evidence="17" id="KW-1185">Reference proteome</keyword>
<comment type="cofactor">
    <cofactor evidence="1">
        <name>Mo-molybdopterin</name>
        <dbReference type="ChEBI" id="CHEBI:71302"/>
    </cofactor>
</comment>
<feature type="domain" description="Cytochrome b5 heme-binding" evidence="15">
    <location>
        <begin position="88"/>
        <end position="166"/>
    </location>
</feature>
<evidence type="ECO:0000256" key="6">
    <source>
        <dbReference type="ARBA" id="ARBA00012673"/>
    </source>
</evidence>
<dbReference type="GeneID" id="59337202"/>
<comment type="subcellular location">
    <subcellularLocation>
        <location evidence="3">Mitochondrion intermembrane space</location>
    </subcellularLocation>
</comment>
<organism evidence="16 17">
    <name type="scientific">Letharia lupina</name>
    <dbReference type="NCBI Taxonomy" id="560253"/>
    <lineage>
        <taxon>Eukaryota</taxon>
        <taxon>Fungi</taxon>
        <taxon>Dikarya</taxon>
        <taxon>Ascomycota</taxon>
        <taxon>Pezizomycotina</taxon>
        <taxon>Lecanoromycetes</taxon>
        <taxon>OSLEUM clade</taxon>
        <taxon>Lecanoromycetidae</taxon>
        <taxon>Lecanorales</taxon>
        <taxon>Lecanorineae</taxon>
        <taxon>Parmeliaceae</taxon>
        <taxon>Letharia</taxon>
    </lineage>
</organism>
<dbReference type="Proteomes" id="UP000593566">
    <property type="component" value="Unassembled WGS sequence"/>
</dbReference>
<dbReference type="Pfam" id="PF03404">
    <property type="entry name" value="Mo-co_dimer"/>
    <property type="match status" value="1"/>
</dbReference>
<dbReference type="PROSITE" id="PS50255">
    <property type="entry name" value="CYTOCHROME_B5_2"/>
    <property type="match status" value="1"/>
</dbReference>
<evidence type="ECO:0000256" key="9">
    <source>
        <dbReference type="ARBA" id="ARBA00022617"/>
    </source>
</evidence>
<dbReference type="SUPFAM" id="SSF55856">
    <property type="entry name" value="Cytochrome b5-like heme/steroid binding domain"/>
    <property type="match status" value="1"/>
</dbReference>
<evidence type="ECO:0000259" key="15">
    <source>
        <dbReference type="PROSITE" id="PS50255"/>
    </source>
</evidence>
<dbReference type="SUPFAM" id="SSF81296">
    <property type="entry name" value="E set domains"/>
    <property type="match status" value="1"/>
</dbReference>
<keyword evidence="10" id="KW-0479">Metal-binding</keyword>
<dbReference type="GO" id="GO:0008482">
    <property type="term" value="F:sulfite oxidase activity"/>
    <property type="evidence" value="ECO:0007669"/>
    <property type="project" value="UniProtKB-EC"/>
</dbReference>
<evidence type="ECO:0000256" key="5">
    <source>
        <dbReference type="ARBA" id="ARBA00012505"/>
    </source>
</evidence>
<comment type="caution">
    <text evidence="16">The sequence shown here is derived from an EMBL/GenBank/DDBJ whole genome shotgun (WGS) entry which is preliminary data.</text>
</comment>
<dbReference type="PANTHER" id="PTHR19372:SF7">
    <property type="entry name" value="SULFITE OXIDASE, MITOCHONDRIAL"/>
    <property type="match status" value="1"/>
</dbReference>
<dbReference type="AlphaFoldDB" id="A0A8H6CPW2"/>
<dbReference type="EMBL" id="JACCJB010000005">
    <property type="protein sequence ID" value="KAF6227363.1"/>
    <property type="molecule type" value="Genomic_DNA"/>
</dbReference>
<evidence type="ECO:0000256" key="10">
    <source>
        <dbReference type="ARBA" id="ARBA00022723"/>
    </source>
</evidence>
<keyword evidence="11" id="KW-0560">Oxidoreductase</keyword>
<keyword evidence="8" id="KW-0500">Molybdenum</keyword>
<keyword evidence="12" id="KW-0408">Iron</keyword>
<dbReference type="PANTHER" id="PTHR19372">
    <property type="entry name" value="SULFITE REDUCTASE"/>
    <property type="match status" value="1"/>
</dbReference>
<dbReference type="Gene3D" id="3.90.420.10">
    <property type="entry name" value="Oxidoreductase, molybdopterin-binding domain"/>
    <property type="match status" value="1"/>
</dbReference>
<dbReference type="GO" id="GO:0020037">
    <property type="term" value="F:heme binding"/>
    <property type="evidence" value="ECO:0007669"/>
    <property type="project" value="TreeGrafter"/>
</dbReference>
<evidence type="ECO:0000256" key="2">
    <source>
        <dbReference type="ARBA" id="ARBA00001970"/>
    </source>
</evidence>
<evidence type="ECO:0000256" key="12">
    <source>
        <dbReference type="ARBA" id="ARBA00023004"/>
    </source>
</evidence>
<comment type="cofactor">
    <cofactor evidence="2">
        <name>heme b</name>
        <dbReference type="ChEBI" id="CHEBI:60344"/>
    </cofactor>
</comment>
<dbReference type="RefSeq" id="XP_037155671.1">
    <property type="nucleotide sequence ID" value="XM_037299670.1"/>
</dbReference>
<dbReference type="FunFam" id="3.90.420.10:FF:000002">
    <property type="entry name" value="sulfite oxidase, mitochondrial"/>
    <property type="match status" value="1"/>
</dbReference>
<dbReference type="FunFam" id="3.10.120.10:FF:000007">
    <property type="entry name" value="Sulfite oxidase, mitochondrial"/>
    <property type="match status" value="1"/>
</dbReference>
<dbReference type="GO" id="GO:0030151">
    <property type="term" value="F:molybdenum ion binding"/>
    <property type="evidence" value="ECO:0007669"/>
    <property type="project" value="InterPro"/>
</dbReference>
<proteinExistence type="predicted"/>
<dbReference type="InterPro" id="IPR005066">
    <property type="entry name" value="MoCF_OxRdtse_dimer"/>
</dbReference>
<dbReference type="SUPFAM" id="SSF56524">
    <property type="entry name" value="Oxidoreductase molybdopterin-binding domain"/>
    <property type="match status" value="1"/>
</dbReference>
<dbReference type="InterPro" id="IPR001199">
    <property type="entry name" value="Cyt_B5-like_heme/steroid-bd"/>
</dbReference>
<comment type="catalytic activity">
    <reaction evidence="14">
        <text>nitrite + NADP(+) + H2O = nitrate + NADPH + H(+)</text>
        <dbReference type="Rhea" id="RHEA:19061"/>
        <dbReference type="ChEBI" id="CHEBI:15377"/>
        <dbReference type="ChEBI" id="CHEBI:15378"/>
        <dbReference type="ChEBI" id="CHEBI:16301"/>
        <dbReference type="ChEBI" id="CHEBI:17632"/>
        <dbReference type="ChEBI" id="CHEBI:57783"/>
        <dbReference type="ChEBI" id="CHEBI:58349"/>
        <dbReference type="EC" id="1.7.1.3"/>
    </reaction>
</comment>
<evidence type="ECO:0000256" key="1">
    <source>
        <dbReference type="ARBA" id="ARBA00001924"/>
    </source>
</evidence>
<dbReference type="GO" id="GO:0050464">
    <property type="term" value="F:nitrate reductase (NADPH) activity"/>
    <property type="evidence" value="ECO:0007669"/>
    <property type="project" value="UniProtKB-EC"/>
</dbReference>
<keyword evidence="9" id="KW-0349">Heme</keyword>
<dbReference type="EC" id="1.8.3.1" evidence="5"/>
<accession>A0A8H6CPW2</accession>
<evidence type="ECO:0000256" key="13">
    <source>
        <dbReference type="ARBA" id="ARBA00023128"/>
    </source>
</evidence>
<dbReference type="InterPro" id="IPR036400">
    <property type="entry name" value="Cyt_B5-like_heme/steroid_sf"/>
</dbReference>
<evidence type="ECO:0000256" key="8">
    <source>
        <dbReference type="ARBA" id="ARBA00022505"/>
    </source>
</evidence>
<reference evidence="16 17" key="1">
    <citation type="journal article" date="2020" name="Genomics">
        <title>Complete, high-quality genomes from long-read metagenomic sequencing of two wolf lichen thalli reveals enigmatic genome architecture.</title>
        <authorList>
            <person name="McKenzie S.K."/>
            <person name="Walston R.F."/>
            <person name="Allen J.L."/>
        </authorList>
    </citation>
    <scope>NUCLEOTIDE SEQUENCE [LARGE SCALE GENOMIC DNA]</scope>
    <source>
        <strain evidence="16">WasteWater1</strain>
    </source>
</reference>
<gene>
    <name evidence="16" type="ORF">HO133_008807</name>
</gene>
<dbReference type="Pfam" id="PF00174">
    <property type="entry name" value="Oxidored_molyb"/>
    <property type="match status" value="1"/>
</dbReference>
<evidence type="ECO:0000256" key="3">
    <source>
        <dbReference type="ARBA" id="ARBA00004569"/>
    </source>
</evidence>
<evidence type="ECO:0000256" key="11">
    <source>
        <dbReference type="ARBA" id="ARBA00023002"/>
    </source>
</evidence>
<keyword evidence="13" id="KW-0496">Mitochondrion</keyword>
<evidence type="ECO:0000256" key="4">
    <source>
        <dbReference type="ARBA" id="ARBA00004971"/>
    </source>
</evidence>
<evidence type="ECO:0000256" key="7">
    <source>
        <dbReference type="ARBA" id="ARBA00015499"/>
    </source>
</evidence>
<dbReference type="PRINTS" id="PR00407">
    <property type="entry name" value="EUMOPTERIN"/>
</dbReference>
<dbReference type="InterPro" id="IPR000572">
    <property type="entry name" value="OxRdtase_Mopterin-bd_dom"/>
</dbReference>
<comment type="pathway">
    <text evidence="4">Energy metabolism; sulfur metabolism.</text>
</comment>
<dbReference type="InterPro" id="IPR008335">
    <property type="entry name" value="Mopterin_OxRdtase_euk"/>
</dbReference>